<reference evidence="3" key="1">
    <citation type="submission" date="2021-12" db="EMBL/GenBank/DDBJ databases">
        <title>Prjna785345.</title>
        <authorList>
            <person name="Rujirawat T."/>
            <person name="Krajaejun T."/>
        </authorList>
    </citation>
    <scope>NUCLEOTIDE SEQUENCE</scope>
    <source>
        <strain evidence="3">Pi057C3</strain>
    </source>
</reference>
<dbReference type="AlphaFoldDB" id="A0AAD5LIS3"/>
<comment type="caution">
    <text evidence="3">The sequence shown here is derived from an EMBL/GenBank/DDBJ whole genome shotgun (WGS) entry which is preliminary data.</text>
</comment>
<dbReference type="EMBL" id="JAKCXM010000179">
    <property type="protein sequence ID" value="KAJ0399542.1"/>
    <property type="molecule type" value="Genomic_DNA"/>
</dbReference>
<gene>
    <name evidence="3" type="ORF">P43SY_006088</name>
</gene>
<evidence type="ECO:0000313" key="4">
    <source>
        <dbReference type="Proteomes" id="UP001209570"/>
    </source>
</evidence>
<name>A0AAD5LIS3_PYTIN</name>
<feature type="compositionally biased region" description="Basic and acidic residues" evidence="2">
    <location>
        <begin position="382"/>
        <end position="392"/>
    </location>
</feature>
<keyword evidence="1" id="KW-0175">Coiled coil</keyword>
<proteinExistence type="predicted"/>
<feature type="coiled-coil region" evidence="1">
    <location>
        <begin position="8"/>
        <end position="35"/>
    </location>
</feature>
<evidence type="ECO:0000256" key="1">
    <source>
        <dbReference type="SAM" id="Coils"/>
    </source>
</evidence>
<keyword evidence="4" id="KW-1185">Reference proteome</keyword>
<evidence type="ECO:0000256" key="2">
    <source>
        <dbReference type="SAM" id="MobiDB-lite"/>
    </source>
</evidence>
<feature type="compositionally biased region" description="Basic and acidic residues" evidence="2">
    <location>
        <begin position="400"/>
        <end position="426"/>
    </location>
</feature>
<feature type="coiled-coil region" evidence="1">
    <location>
        <begin position="79"/>
        <end position="106"/>
    </location>
</feature>
<organism evidence="3 4">
    <name type="scientific">Pythium insidiosum</name>
    <name type="common">Pythiosis disease agent</name>
    <dbReference type="NCBI Taxonomy" id="114742"/>
    <lineage>
        <taxon>Eukaryota</taxon>
        <taxon>Sar</taxon>
        <taxon>Stramenopiles</taxon>
        <taxon>Oomycota</taxon>
        <taxon>Peronosporomycetes</taxon>
        <taxon>Pythiales</taxon>
        <taxon>Pythiaceae</taxon>
        <taxon>Pythium</taxon>
    </lineage>
</organism>
<sequence>MTAHGDHVRSLEAELERRRANEKDLQLAVAKLRAEKCRLEAEVTGAQHRQRQADAAAEALDQRHTATDTQAANDFRARLTEKDEAVAALQCEVEALQRALLESTAKQDRIFQEQESARSLVERVAAMEKELHRIEVHRNRVVTWKRDRLEARASALHTREVLLAWRATAVRSRRARLAARDTQLTQRERVWSQHDRDVSSKLAKTHATLGSARGWLLQQRQELLAWCDLFVLAFSTQVTERIKQHEHALRIQMEQQQSAHVLKMEQLRHEFDAQLALSKDVADAMRTKYKRRVAALCACVGLQRQRALRAQAFLGWKDVFLRNAIAQATHAVMVQRAARTLLSSAPAAAPAPPPSMGWARAMEAAAVAPMPSQKDPNDSIGADEKDADDQKRRLAAARSPGDRRVVDCRREREAASQRRVTAEAERNEEARSRIFWEVGSDTQAEVGAWLVRLALAASWSPRPWPFQQLAAMPSSPPSSKHPPLFDSPSKYGVHHTIATFTPTERRFQWQNTTNATDAIYALPTSIGTGAKKSFGTSTREDWDVSRKRADDAAGPGSYNAVDSCGRQPNSLCRNASVTAFDNAPRSPLRSDMTPSPGPIYELATTVGTAPSPKFGLAKRMPLSGKSEGPGPNVMLKSSFKDARQGVAPTFGTERRMRPAAGGLPVGNPGPIYELHATGFQTGATISFSKAKRF</sequence>
<accession>A0AAD5LIS3</accession>
<evidence type="ECO:0000313" key="3">
    <source>
        <dbReference type="EMBL" id="KAJ0399542.1"/>
    </source>
</evidence>
<feature type="region of interest" description="Disordered" evidence="2">
    <location>
        <begin position="368"/>
        <end position="426"/>
    </location>
</feature>
<protein>
    <submittedName>
        <fullName evidence="3">Uncharacterized protein</fullName>
    </submittedName>
</protein>
<dbReference type="Proteomes" id="UP001209570">
    <property type="component" value="Unassembled WGS sequence"/>
</dbReference>